<reference evidence="9 10" key="1">
    <citation type="journal article" date="2020" name="Microorganisms">
        <title>Polyphasic Characterisation of Cedecea colo sp. nov., a New Enteric Bacterium Isolated from the Koala Hindgut.</title>
        <authorList>
            <person name="Boath J.M."/>
            <person name="Dakhal S."/>
            <person name="Van T.T.H."/>
            <person name="Moore R.J."/>
            <person name="Dekiwadia C."/>
            <person name="Macreadie I.G."/>
        </authorList>
    </citation>
    <scope>NUCLEOTIDE SEQUENCE [LARGE SCALE GENOMIC DNA]</scope>
    <source>
        <strain evidence="9 10">ZA</strain>
    </source>
</reference>
<feature type="transmembrane region" description="Helical" evidence="7">
    <location>
        <begin position="164"/>
        <end position="184"/>
    </location>
</feature>
<feature type="transmembrane region" description="Helical" evidence="7">
    <location>
        <begin position="50"/>
        <end position="70"/>
    </location>
</feature>
<name>A0ABX0VP31_9ENTR</name>
<dbReference type="InterPro" id="IPR011701">
    <property type="entry name" value="MFS"/>
</dbReference>
<comment type="subcellular location">
    <subcellularLocation>
        <location evidence="1">Cell membrane</location>
        <topology evidence="1">Multi-pass membrane protein</topology>
    </subcellularLocation>
</comment>
<dbReference type="CDD" id="cd06174">
    <property type="entry name" value="MFS"/>
    <property type="match status" value="1"/>
</dbReference>
<dbReference type="InterPro" id="IPR036259">
    <property type="entry name" value="MFS_trans_sf"/>
</dbReference>
<accession>A0ABX0VP31</accession>
<evidence type="ECO:0000256" key="5">
    <source>
        <dbReference type="ARBA" id="ARBA00023136"/>
    </source>
</evidence>
<keyword evidence="4 7" id="KW-1133">Transmembrane helix</keyword>
<dbReference type="Pfam" id="PF07690">
    <property type="entry name" value="MFS_1"/>
    <property type="match status" value="1"/>
</dbReference>
<feature type="transmembrane region" description="Helical" evidence="7">
    <location>
        <begin position="107"/>
        <end position="125"/>
    </location>
</feature>
<dbReference type="Gene3D" id="1.20.1250.20">
    <property type="entry name" value="MFS general substrate transporter like domains"/>
    <property type="match status" value="1"/>
</dbReference>
<feature type="transmembrane region" description="Helical" evidence="7">
    <location>
        <begin position="309"/>
        <end position="329"/>
    </location>
</feature>
<feature type="transmembrane region" description="Helical" evidence="7">
    <location>
        <begin position="282"/>
        <end position="303"/>
    </location>
</feature>
<evidence type="ECO:0000256" key="3">
    <source>
        <dbReference type="ARBA" id="ARBA00022692"/>
    </source>
</evidence>
<evidence type="ECO:0000313" key="9">
    <source>
        <dbReference type="EMBL" id="NIY48707.1"/>
    </source>
</evidence>
<keyword evidence="2" id="KW-1003">Cell membrane</keyword>
<dbReference type="InterPro" id="IPR020846">
    <property type="entry name" value="MFS_dom"/>
</dbReference>
<keyword evidence="3 7" id="KW-0812">Transmembrane</keyword>
<feature type="domain" description="Major facilitator superfamily (MFS) profile" evidence="8">
    <location>
        <begin position="11"/>
        <end position="394"/>
    </location>
</feature>
<feature type="transmembrane region" description="Helical" evidence="7">
    <location>
        <begin position="137"/>
        <end position="158"/>
    </location>
</feature>
<dbReference type="InterPro" id="IPR050189">
    <property type="entry name" value="MFS_Efflux_Transporters"/>
</dbReference>
<feature type="transmembrane region" description="Helical" evidence="7">
    <location>
        <begin position="341"/>
        <end position="363"/>
    </location>
</feature>
<sequence>MMAAIKSTFVRIFVVYALGVMAAMTVSEAVTELGSIAKEFHLMDHGKVGVIMSLPSLMVALGALLAGYAVDRLGDRVVLLCGAVIIVAGDLYVIASPSYSSLLAGRVVTGVGYVLTAVAAVTLLIRITTGKQRTMVMALWSTFVPASFLLPFISAGLAEHFQTWRAAFVGHSLLTLGLAFLAMLSIPRRTPEEKTQFSRTRGLSAVLKSPLPYLLGISFGADAFIQTGMISTLTPWLAKTYGVPAVEVAHWNVGAMIANAIGCLMVGAFLNRGIKATVIASAGILLAVLSALFIYLTAVGFLFSIAASWLFMFSSGLLVGMWALAPIVAPSRESMGATSGLITQLTLVGVFLGPLLFINALHADDANQMALMVIIGLAICLVAIPIWRRGPNHQSGSQHVGEGSAGSGDKLGTVR</sequence>
<feature type="transmembrane region" description="Helical" evidence="7">
    <location>
        <begin position="205"/>
        <end position="229"/>
    </location>
</feature>
<dbReference type="SUPFAM" id="SSF103473">
    <property type="entry name" value="MFS general substrate transporter"/>
    <property type="match status" value="1"/>
</dbReference>
<dbReference type="PANTHER" id="PTHR43124">
    <property type="entry name" value="PURINE EFFLUX PUMP PBUE"/>
    <property type="match status" value="1"/>
</dbReference>
<evidence type="ECO:0000256" key="7">
    <source>
        <dbReference type="SAM" id="Phobius"/>
    </source>
</evidence>
<dbReference type="PANTHER" id="PTHR43124:SF3">
    <property type="entry name" value="CHLORAMPHENICOL EFFLUX PUMP RV0191"/>
    <property type="match status" value="1"/>
</dbReference>
<protein>
    <submittedName>
        <fullName evidence="9">MFS transporter</fullName>
    </submittedName>
</protein>
<evidence type="ECO:0000259" key="8">
    <source>
        <dbReference type="PROSITE" id="PS50850"/>
    </source>
</evidence>
<evidence type="ECO:0000256" key="4">
    <source>
        <dbReference type="ARBA" id="ARBA00022989"/>
    </source>
</evidence>
<evidence type="ECO:0000256" key="6">
    <source>
        <dbReference type="SAM" id="MobiDB-lite"/>
    </source>
</evidence>
<proteinExistence type="predicted"/>
<evidence type="ECO:0000313" key="10">
    <source>
        <dbReference type="Proteomes" id="UP000697927"/>
    </source>
</evidence>
<organism evidence="9 10">
    <name type="scientific">Cedecea colo</name>
    <dbReference type="NCBI Taxonomy" id="2552946"/>
    <lineage>
        <taxon>Bacteria</taxon>
        <taxon>Pseudomonadati</taxon>
        <taxon>Pseudomonadota</taxon>
        <taxon>Gammaproteobacteria</taxon>
        <taxon>Enterobacterales</taxon>
        <taxon>Enterobacteriaceae</taxon>
        <taxon>Cedecea</taxon>
    </lineage>
</organism>
<feature type="region of interest" description="Disordered" evidence="6">
    <location>
        <begin position="393"/>
        <end position="415"/>
    </location>
</feature>
<evidence type="ECO:0000256" key="2">
    <source>
        <dbReference type="ARBA" id="ARBA00022475"/>
    </source>
</evidence>
<comment type="caution">
    <text evidence="9">The sequence shown here is derived from an EMBL/GenBank/DDBJ whole genome shotgun (WGS) entry which is preliminary data.</text>
</comment>
<keyword evidence="5 7" id="KW-0472">Membrane</keyword>
<dbReference type="PROSITE" id="PS50850">
    <property type="entry name" value="MFS"/>
    <property type="match status" value="1"/>
</dbReference>
<gene>
    <name evidence="9" type="ORF">E2L00_14630</name>
</gene>
<feature type="transmembrane region" description="Helical" evidence="7">
    <location>
        <begin position="369"/>
        <end position="387"/>
    </location>
</feature>
<keyword evidence="10" id="KW-1185">Reference proteome</keyword>
<feature type="transmembrane region" description="Helical" evidence="7">
    <location>
        <begin position="12"/>
        <end position="30"/>
    </location>
</feature>
<dbReference type="Proteomes" id="UP000697927">
    <property type="component" value="Unassembled WGS sequence"/>
</dbReference>
<dbReference type="EMBL" id="SOYS01000006">
    <property type="protein sequence ID" value="NIY48707.1"/>
    <property type="molecule type" value="Genomic_DNA"/>
</dbReference>
<feature type="transmembrane region" description="Helical" evidence="7">
    <location>
        <begin position="77"/>
        <end position="95"/>
    </location>
</feature>
<evidence type="ECO:0000256" key="1">
    <source>
        <dbReference type="ARBA" id="ARBA00004651"/>
    </source>
</evidence>
<feature type="transmembrane region" description="Helical" evidence="7">
    <location>
        <begin position="249"/>
        <end position="270"/>
    </location>
</feature>